<feature type="chain" id="PRO_5008571239" evidence="2">
    <location>
        <begin position="32"/>
        <end position="295"/>
    </location>
</feature>
<reference evidence="4 5" key="1">
    <citation type="submission" date="2015-08" db="EMBL/GenBank/DDBJ databases">
        <title>Complete genome sequence of Sulfurifustis variabilis.</title>
        <authorList>
            <person name="Miura A."/>
            <person name="Kojima H."/>
            <person name="Fukui M."/>
        </authorList>
    </citation>
    <scope>NUCLEOTIDE SEQUENCE [LARGE SCALE GENOMIC DNA]</scope>
    <source>
        <strain evidence="5">skN76</strain>
    </source>
</reference>
<evidence type="ECO:0000256" key="1">
    <source>
        <dbReference type="SAM" id="Phobius"/>
    </source>
</evidence>
<evidence type="ECO:0000256" key="2">
    <source>
        <dbReference type="SAM" id="SignalP"/>
    </source>
</evidence>
<keyword evidence="1" id="KW-0812">Transmembrane</keyword>
<feature type="signal peptide" evidence="2">
    <location>
        <begin position="1"/>
        <end position="31"/>
    </location>
</feature>
<proteinExistence type="predicted"/>
<organism evidence="4 5">
    <name type="scientific">Sulfurifustis variabilis</name>
    <dbReference type="NCBI Taxonomy" id="1675686"/>
    <lineage>
        <taxon>Bacteria</taxon>
        <taxon>Pseudomonadati</taxon>
        <taxon>Pseudomonadota</taxon>
        <taxon>Gammaproteobacteria</taxon>
        <taxon>Acidiferrobacterales</taxon>
        <taxon>Acidiferrobacteraceae</taxon>
        <taxon>Sulfurifustis</taxon>
    </lineage>
</organism>
<keyword evidence="5" id="KW-1185">Reference proteome</keyword>
<sequence>MIAPRAPSVRLLARAVAAALLLALLAPAGHADVAVPPFQARVTDLTNTLTRAQRETLERELAAFEARKGSQIAVLIVPTTEPETIEQYGIRVAEAWKPGRAGIDDGVLLLVALEDRALRIEVGYGLEGVIPDAVANRVIEEVIVPFFKQGDYYGGIAAGVNRIVRLIDGEPLPPPEARDTSWSRWEQALPFAFVAVFVLGGILRAVLGRFVGALAAGGITAVVVWIIVGSLIAALLFSLFVFVFTLVGGVRTRRGGYGGWSSGGYGGGGGFGGGGGGFGGGGGGGFGGGGASGRW</sequence>
<feature type="transmembrane region" description="Helical" evidence="1">
    <location>
        <begin position="219"/>
        <end position="247"/>
    </location>
</feature>
<accession>A0A1B4V6K0</accession>
<dbReference type="PANTHER" id="PTHR30373:SF2">
    <property type="entry name" value="UPF0603 PROTEIN YGCG"/>
    <property type="match status" value="1"/>
</dbReference>
<dbReference type="RefSeq" id="WP_197703311.1">
    <property type="nucleotide sequence ID" value="NZ_AP014936.1"/>
</dbReference>
<dbReference type="InterPro" id="IPR007621">
    <property type="entry name" value="TPM_dom"/>
</dbReference>
<dbReference type="Gene3D" id="3.10.310.50">
    <property type="match status" value="1"/>
</dbReference>
<protein>
    <submittedName>
        <fullName evidence="4">Membrane protein</fullName>
    </submittedName>
</protein>
<evidence type="ECO:0000259" key="3">
    <source>
        <dbReference type="Pfam" id="PF04536"/>
    </source>
</evidence>
<keyword evidence="2" id="KW-0732">Signal</keyword>
<feature type="transmembrane region" description="Helical" evidence="1">
    <location>
        <begin position="188"/>
        <end position="207"/>
    </location>
</feature>
<name>A0A1B4V6K0_9GAMM</name>
<dbReference type="AlphaFoldDB" id="A0A1B4V6K0"/>
<evidence type="ECO:0000313" key="4">
    <source>
        <dbReference type="EMBL" id="BAU46884.1"/>
    </source>
</evidence>
<dbReference type="Pfam" id="PF04536">
    <property type="entry name" value="TPM_phosphatase"/>
    <property type="match status" value="1"/>
</dbReference>
<dbReference type="KEGG" id="sva:SVA_0302"/>
<feature type="domain" description="TPM" evidence="3">
    <location>
        <begin position="42"/>
        <end position="165"/>
    </location>
</feature>
<gene>
    <name evidence="4" type="ORF">SVA_0302</name>
</gene>
<evidence type="ECO:0000313" key="5">
    <source>
        <dbReference type="Proteomes" id="UP000218899"/>
    </source>
</evidence>
<dbReference type="Proteomes" id="UP000218899">
    <property type="component" value="Chromosome"/>
</dbReference>
<keyword evidence="1" id="KW-1133">Transmembrane helix</keyword>
<dbReference type="EMBL" id="AP014936">
    <property type="protein sequence ID" value="BAU46884.1"/>
    <property type="molecule type" value="Genomic_DNA"/>
</dbReference>
<keyword evidence="1" id="KW-0472">Membrane</keyword>
<dbReference type="PANTHER" id="PTHR30373">
    <property type="entry name" value="UPF0603 PROTEIN YGCG"/>
    <property type="match status" value="1"/>
</dbReference>